<dbReference type="Proteomes" id="UP000801492">
    <property type="component" value="Unassembled WGS sequence"/>
</dbReference>
<feature type="region of interest" description="Disordered" evidence="8">
    <location>
        <begin position="104"/>
        <end position="154"/>
    </location>
</feature>
<keyword evidence="5" id="KW-0862">Zinc</keyword>
<dbReference type="PROSITE" id="PS00143">
    <property type="entry name" value="INSULINASE"/>
    <property type="match status" value="1"/>
</dbReference>
<dbReference type="FunFam" id="3.30.830.10:FF:000005">
    <property type="entry name" value="nardilysin isoform X1"/>
    <property type="match status" value="1"/>
</dbReference>
<sequence length="1140" mass="130808">MVTKFFKNFRLTAFKNYNIKNTFQNRTIAVMNKGSQKQPRPKAAAASQVLNYTPISNNVQFEVLQSPTKSFSDKKEYKVIRLQNGLTACIICDTEKCKDVASVLSEESDAETDNDSETDGSEDGTGTESEAESVKSVSGEEKEDDDAKIKRTDKKSQDEVKLAAAALCIGVGSFSDPKEVPGLAHFLEHMVFMGSEKFPQENDFDAFIKKHGGSDNASTDYETTTFYFECFEKHLYQAMDKFAQFFISPLMKRESMTREREAVESEFQMAVPSDDYRKEQLLVSLCEECSPVNSFSWGSLKTLKDNISDDKLYEMLHEFRKRHYSAHRMTLAVQARLPLDMLESYVVNCFSEVPNNSLPSINFKLYSEKIFNTPQFKRLYYVKPVKDICQVDLTWVMPSLQHMYKSKPHVYVSWLLGHEGKGSLLSYLKKKVWALSLYAGNGESGAEFNSIYASFSVNIVLTKEGFIHLDEVIQAVFSYLKLLKLLGPSERIFKEIQSIEEQSFRFEEDESASDKVEELVENMHFYPPEDYLTGSELFFEYNPEAINMVFDHLVPDKMNILVMSSTVPDHTVYDKVEPWFKTQYADKDIPESWMKKWLSAEPVLEFALPEPNPFLTEDFNLLPNENNIPEYPQKIMQGSLVELWYRKDQKFGLPMAYYYYYLITPLALESAESACMMQMLVAFVIINLAEEGYPAQIAELSYSLAPCEKGVCLKISGYNEKLPMLIALIVKYLKTASTSLTVDIFEAIKEKQTKNLYNGFLKPSKLCKDVRLSILQNKYFSLLDRHAAMSKITFDAMKQFSQDILGNLYIQGLVQGNVTKQTALETTQKFLDELKCVALPTNKRPEITINEIPLGEHCCRVTSFNKTNSNSIITNYYQCGPVTIKDSVILEFIMLLIEEPLFDVLRTKEQLGYSVYCTIRDTYGILGYSVTVNAQAGKHTTEHVDSRIEVFLKHSQKTLKKMSEKKFMQTKKDLIKVKKFVDVDLEDEVDRNWEEIVNCKNMFDRVKREIEAIENLKIGEVRKWWDRHNIYSKKDSFKKLSVQVVGHVVPGSENAVIPSSDAIVVDSNVIKDVQLTTEPVVDNKITEDMEKVQEKDYKLEFIEDIEEITNKNRETNYFITNIGSFKKNLKIYPSSPKKGK</sequence>
<feature type="domain" description="Peptidase M16 N-terminal" evidence="9">
    <location>
        <begin position="159"/>
        <end position="281"/>
    </location>
</feature>
<evidence type="ECO:0000256" key="7">
    <source>
        <dbReference type="RuleBase" id="RU004447"/>
    </source>
</evidence>
<dbReference type="InterPro" id="IPR001431">
    <property type="entry name" value="Pept_M16_Zn_BS"/>
</dbReference>
<dbReference type="PANTHER" id="PTHR43690:SF18">
    <property type="entry name" value="INSULIN-DEGRADING ENZYME-RELATED"/>
    <property type="match status" value="1"/>
</dbReference>
<dbReference type="InterPro" id="IPR032632">
    <property type="entry name" value="Peptidase_M16_M"/>
</dbReference>
<evidence type="ECO:0000256" key="4">
    <source>
        <dbReference type="ARBA" id="ARBA00022801"/>
    </source>
</evidence>
<dbReference type="InterPro" id="IPR007863">
    <property type="entry name" value="Peptidase_M16_C"/>
</dbReference>
<evidence type="ECO:0000256" key="5">
    <source>
        <dbReference type="ARBA" id="ARBA00022833"/>
    </source>
</evidence>
<feature type="domain" description="Peptidase M16 C-terminal" evidence="10">
    <location>
        <begin position="791"/>
        <end position="972"/>
    </location>
</feature>
<organism evidence="12 13">
    <name type="scientific">Ignelater luminosus</name>
    <name type="common">Cucubano</name>
    <name type="synonym">Pyrophorus luminosus</name>
    <dbReference type="NCBI Taxonomy" id="2038154"/>
    <lineage>
        <taxon>Eukaryota</taxon>
        <taxon>Metazoa</taxon>
        <taxon>Ecdysozoa</taxon>
        <taxon>Arthropoda</taxon>
        <taxon>Hexapoda</taxon>
        <taxon>Insecta</taxon>
        <taxon>Pterygota</taxon>
        <taxon>Neoptera</taxon>
        <taxon>Endopterygota</taxon>
        <taxon>Coleoptera</taxon>
        <taxon>Polyphaga</taxon>
        <taxon>Elateriformia</taxon>
        <taxon>Elateroidea</taxon>
        <taxon>Elateridae</taxon>
        <taxon>Agrypninae</taxon>
        <taxon>Pyrophorini</taxon>
        <taxon>Ignelater</taxon>
    </lineage>
</organism>
<evidence type="ECO:0000313" key="13">
    <source>
        <dbReference type="Proteomes" id="UP000801492"/>
    </source>
</evidence>
<dbReference type="InterPro" id="IPR011765">
    <property type="entry name" value="Pept_M16_N"/>
</dbReference>
<dbReference type="OrthoDB" id="952271at2759"/>
<evidence type="ECO:0008006" key="14">
    <source>
        <dbReference type="Google" id="ProtNLM"/>
    </source>
</evidence>
<dbReference type="Pfam" id="PF00675">
    <property type="entry name" value="Peptidase_M16"/>
    <property type="match status" value="1"/>
</dbReference>
<feature type="compositionally biased region" description="Acidic residues" evidence="8">
    <location>
        <begin position="106"/>
        <end position="122"/>
    </location>
</feature>
<dbReference type="AlphaFoldDB" id="A0A8K0CG91"/>
<keyword evidence="3" id="KW-0479">Metal-binding</keyword>
<keyword evidence="13" id="KW-1185">Reference proteome</keyword>
<keyword evidence="4" id="KW-0378">Hydrolase</keyword>
<name>A0A8K0CG91_IGNLU</name>
<dbReference type="GO" id="GO:0046872">
    <property type="term" value="F:metal ion binding"/>
    <property type="evidence" value="ECO:0007669"/>
    <property type="project" value="UniProtKB-KW"/>
</dbReference>
<feature type="domain" description="Peptidase M16 middle/third" evidence="11">
    <location>
        <begin position="504"/>
        <end position="786"/>
    </location>
</feature>
<keyword evidence="2" id="KW-0645">Protease</keyword>
<evidence type="ECO:0000259" key="10">
    <source>
        <dbReference type="Pfam" id="PF05193"/>
    </source>
</evidence>
<evidence type="ECO:0000259" key="9">
    <source>
        <dbReference type="Pfam" id="PF00675"/>
    </source>
</evidence>
<evidence type="ECO:0000313" key="12">
    <source>
        <dbReference type="EMBL" id="KAF2885664.1"/>
    </source>
</evidence>
<feature type="domain" description="Peptidase M16 C-terminal" evidence="10">
    <location>
        <begin position="313"/>
        <end position="498"/>
    </location>
</feature>
<dbReference type="InterPro" id="IPR050626">
    <property type="entry name" value="Peptidase_M16"/>
</dbReference>
<dbReference type="GO" id="GO:0006508">
    <property type="term" value="P:proteolysis"/>
    <property type="evidence" value="ECO:0007669"/>
    <property type="project" value="UniProtKB-KW"/>
</dbReference>
<dbReference type="Pfam" id="PF16187">
    <property type="entry name" value="Peptidase_M16_M"/>
    <property type="match status" value="1"/>
</dbReference>
<keyword evidence="6" id="KW-0482">Metalloprotease</keyword>
<evidence type="ECO:0000256" key="8">
    <source>
        <dbReference type="SAM" id="MobiDB-lite"/>
    </source>
</evidence>
<evidence type="ECO:0000256" key="2">
    <source>
        <dbReference type="ARBA" id="ARBA00022670"/>
    </source>
</evidence>
<proteinExistence type="inferred from homology"/>
<dbReference type="Gene3D" id="3.30.830.10">
    <property type="entry name" value="Metalloenzyme, LuxS/M16 peptidase-like"/>
    <property type="match status" value="4"/>
</dbReference>
<evidence type="ECO:0000256" key="1">
    <source>
        <dbReference type="ARBA" id="ARBA00007261"/>
    </source>
</evidence>
<comment type="caution">
    <text evidence="12">The sequence shown here is derived from an EMBL/GenBank/DDBJ whole genome shotgun (WGS) entry which is preliminary data.</text>
</comment>
<comment type="similarity">
    <text evidence="1 7">Belongs to the peptidase M16 family.</text>
</comment>
<dbReference type="Pfam" id="PF05193">
    <property type="entry name" value="Peptidase_M16_C"/>
    <property type="match status" value="2"/>
</dbReference>
<dbReference type="EMBL" id="VTPC01089823">
    <property type="protein sequence ID" value="KAF2885664.1"/>
    <property type="molecule type" value="Genomic_DNA"/>
</dbReference>
<reference evidence="12" key="1">
    <citation type="submission" date="2019-08" db="EMBL/GenBank/DDBJ databases">
        <title>The genome of the North American firefly Photinus pyralis.</title>
        <authorList>
            <consortium name="Photinus pyralis genome working group"/>
            <person name="Fallon T.R."/>
            <person name="Sander Lower S.E."/>
            <person name="Weng J.-K."/>
        </authorList>
    </citation>
    <scope>NUCLEOTIDE SEQUENCE</scope>
    <source>
        <strain evidence="12">TRF0915ILg1</strain>
        <tissue evidence="12">Whole body</tissue>
    </source>
</reference>
<evidence type="ECO:0000256" key="3">
    <source>
        <dbReference type="ARBA" id="ARBA00022723"/>
    </source>
</evidence>
<evidence type="ECO:0000259" key="11">
    <source>
        <dbReference type="Pfam" id="PF16187"/>
    </source>
</evidence>
<evidence type="ECO:0000256" key="6">
    <source>
        <dbReference type="ARBA" id="ARBA00023049"/>
    </source>
</evidence>
<accession>A0A8K0CG91</accession>
<dbReference type="PANTHER" id="PTHR43690">
    <property type="entry name" value="NARDILYSIN"/>
    <property type="match status" value="1"/>
</dbReference>
<protein>
    <recommendedName>
        <fullName evidence="14">Nardilysin</fullName>
    </recommendedName>
</protein>
<gene>
    <name evidence="12" type="ORF">ILUMI_20515</name>
</gene>
<dbReference type="GO" id="GO:0004222">
    <property type="term" value="F:metalloendopeptidase activity"/>
    <property type="evidence" value="ECO:0007669"/>
    <property type="project" value="InterPro"/>
</dbReference>
<dbReference type="SUPFAM" id="SSF63411">
    <property type="entry name" value="LuxS/MPP-like metallohydrolase"/>
    <property type="match status" value="4"/>
</dbReference>
<feature type="compositionally biased region" description="Basic and acidic residues" evidence="8">
    <location>
        <begin position="145"/>
        <end position="154"/>
    </location>
</feature>
<dbReference type="InterPro" id="IPR011249">
    <property type="entry name" value="Metalloenz_LuxS/M16"/>
</dbReference>